<dbReference type="PANTHER" id="PTHR21780">
    <property type="entry name" value="TRANSMEMBRANE PROTEIN 209"/>
    <property type="match status" value="1"/>
</dbReference>
<comment type="caution">
    <text evidence="2">The sequence shown here is derived from an EMBL/GenBank/DDBJ whole genome shotgun (WGS) entry which is preliminary data.</text>
</comment>
<organism evidence="2 3">
    <name type="scientific">Linderina pennispora</name>
    <dbReference type="NCBI Taxonomy" id="61395"/>
    <lineage>
        <taxon>Eukaryota</taxon>
        <taxon>Fungi</taxon>
        <taxon>Fungi incertae sedis</taxon>
        <taxon>Zoopagomycota</taxon>
        <taxon>Kickxellomycotina</taxon>
        <taxon>Kickxellomycetes</taxon>
        <taxon>Kickxellales</taxon>
        <taxon>Kickxellaceae</taxon>
        <taxon>Linderina</taxon>
    </lineage>
</organism>
<dbReference type="Proteomes" id="UP000193922">
    <property type="component" value="Unassembled WGS sequence"/>
</dbReference>
<dbReference type="AlphaFoldDB" id="A0A1Y1WFP0"/>
<accession>A0A1Y1WFP0</accession>
<dbReference type="GeneID" id="63803488"/>
<evidence type="ECO:0000313" key="3">
    <source>
        <dbReference type="Proteomes" id="UP000193922"/>
    </source>
</evidence>
<evidence type="ECO:0000313" key="2">
    <source>
        <dbReference type="EMBL" id="ORX72215.1"/>
    </source>
</evidence>
<dbReference type="InterPro" id="IPR019176">
    <property type="entry name" value="Cytochrome_B561-rel"/>
</dbReference>
<dbReference type="EMBL" id="MCFD01000003">
    <property type="protein sequence ID" value="ORX72215.1"/>
    <property type="molecule type" value="Genomic_DNA"/>
</dbReference>
<reference evidence="2 3" key="1">
    <citation type="submission" date="2016-07" db="EMBL/GenBank/DDBJ databases">
        <title>Pervasive Adenine N6-methylation of Active Genes in Fungi.</title>
        <authorList>
            <consortium name="DOE Joint Genome Institute"/>
            <person name="Mondo S.J."/>
            <person name="Dannebaum R.O."/>
            <person name="Kuo R.C."/>
            <person name="Labutti K."/>
            <person name="Haridas S."/>
            <person name="Kuo A."/>
            <person name="Salamov A."/>
            <person name="Ahrendt S.R."/>
            <person name="Lipzen A."/>
            <person name="Sullivan W."/>
            <person name="Andreopoulos W.B."/>
            <person name="Clum A."/>
            <person name="Lindquist E."/>
            <person name="Daum C."/>
            <person name="Ramamoorthy G.K."/>
            <person name="Gryganskyi A."/>
            <person name="Culley D."/>
            <person name="Magnuson J.K."/>
            <person name="James T.Y."/>
            <person name="O'Malley M.A."/>
            <person name="Stajich J.E."/>
            <person name="Spatafora J.W."/>
            <person name="Visel A."/>
            <person name="Grigoriev I.V."/>
        </authorList>
    </citation>
    <scope>NUCLEOTIDE SEQUENCE [LARGE SCALE GENOMIC DNA]</scope>
    <source>
        <strain evidence="2 3">ATCC 12442</strain>
    </source>
</reference>
<dbReference type="Pfam" id="PF09786">
    <property type="entry name" value="CytochromB561_N"/>
    <property type="match status" value="1"/>
</dbReference>
<dbReference type="OrthoDB" id="509821at2759"/>
<proteinExistence type="predicted"/>
<feature type="region of interest" description="Disordered" evidence="1">
    <location>
        <begin position="1"/>
        <end position="26"/>
    </location>
</feature>
<protein>
    <submittedName>
        <fullName evidence="2">Uncharacterized protein</fullName>
    </submittedName>
</protein>
<keyword evidence="3" id="KW-1185">Reference proteome</keyword>
<gene>
    <name evidence="2" type="ORF">DL89DRAFT_265832</name>
</gene>
<dbReference type="STRING" id="61395.A0A1Y1WFP0"/>
<dbReference type="PANTHER" id="PTHR21780:SF0">
    <property type="entry name" value="TRANSMEMBRANE PROTEIN 209"/>
    <property type="match status" value="1"/>
</dbReference>
<dbReference type="GO" id="GO:0016020">
    <property type="term" value="C:membrane"/>
    <property type="evidence" value="ECO:0007669"/>
    <property type="project" value="TreeGrafter"/>
</dbReference>
<sequence>MPDTPMSDDQQFHTPSERLATPKGKWINPDAQKVLDDRAQQPGEAQSAKRLRANVLFLAGLGALSHTGALGSLKSWLGGGTAVETVWSVVKWVVLTGLAYNIGEAMWYLMQPKNEYTGLAMTPAQRRGIGLDTNVKGMSAAQPVRAPQMTPARVMPMGREPGTGGLGQNGTAPLTVRSQPAVALQATRECRAPKQSTVGKGTARDIFADASSNLFASRPAPAATALFAGASSSLAPAQAQPAQAAAIGVYQTAPPALRPKAKDGAKGSGKDSAEGDLEYLEPLGVLESLGVEHQITDWVENMHVWFVRHLLAPLATQMADLDAVFEQNAMGHLSCRQAVMDYAALEQAQSAVANPPASRFIGFQSTASQPQGPPQTLVDLQMRFGETPLGKERLVLEKYLQVPGAKSREYVVSRVRELAQSGAMPAYRFDGGGSYTDDQGVEHAWNQSLHPTDAQLLFHLFCTFLDNAVSPVQNVRRPFTDRYVLDIATNQPNANLPAQIVQVSRRRPHFCLVVKNVCWDVMASRNNLFIALVLFVIQIDRECAGFLGVTNLGGKYVDLVSVIRN</sequence>
<evidence type="ECO:0000256" key="1">
    <source>
        <dbReference type="SAM" id="MobiDB-lite"/>
    </source>
</evidence>
<dbReference type="RefSeq" id="XP_040745639.1">
    <property type="nucleotide sequence ID" value="XM_040886840.1"/>
</dbReference>
<name>A0A1Y1WFP0_9FUNG</name>